<dbReference type="SUPFAM" id="SSF48726">
    <property type="entry name" value="Immunoglobulin"/>
    <property type="match status" value="1"/>
</dbReference>
<sequence length="98" mass="11340">MFSVSVPFLVLISLLPVAHPQGRPPPVLSVSPQNWLTEGDSVTLSCEVTDSSTDWTFSWFWIRYWNNRSSSGTEFGLFVYPLTEFLYFPVVQEKKERY</sequence>
<organism evidence="3 4">
    <name type="scientific">Silurus meridionalis</name>
    <name type="common">Southern catfish</name>
    <name type="synonym">Silurus soldatovi meridionalis</name>
    <dbReference type="NCBI Taxonomy" id="175797"/>
    <lineage>
        <taxon>Eukaryota</taxon>
        <taxon>Metazoa</taxon>
        <taxon>Chordata</taxon>
        <taxon>Craniata</taxon>
        <taxon>Vertebrata</taxon>
        <taxon>Euteleostomi</taxon>
        <taxon>Actinopterygii</taxon>
        <taxon>Neopterygii</taxon>
        <taxon>Teleostei</taxon>
        <taxon>Ostariophysi</taxon>
        <taxon>Siluriformes</taxon>
        <taxon>Siluridae</taxon>
        <taxon>Silurus</taxon>
    </lineage>
</organism>
<gene>
    <name evidence="3" type="ORF">HF521_020018</name>
</gene>
<keyword evidence="1" id="KW-0732">Signal</keyword>
<accession>A0A8T0BIA7</accession>
<keyword evidence="4" id="KW-1185">Reference proteome</keyword>
<dbReference type="InterPro" id="IPR013783">
    <property type="entry name" value="Ig-like_fold"/>
</dbReference>
<feature type="domain" description="Ig-like" evidence="2">
    <location>
        <begin position="25"/>
        <end position="60"/>
    </location>
</feature>
<dbReference type="PROSITE" id="PS50835">
    <property type="entry name" value="IG_LIKE"/>
    <property type="match status" value="1"/>
</dbReference>
<dbReference type="Proteomes" id="UP000606274">
    <property type="component" value="Unassembled WGS sequence"/>
</dbReference>
<evidence type="ECO:0000313" key="4">
    <source>
        <dbReference type="Proteomes" id="UP000606274"/>
    </source>
</evidence>
<dbReference type="InterPro" id="IPR036179">
    <property type="entry name" value="Ig-like_dom_sf"/>
</dbReference>
<protein>
    <recommendedName>
        <fullName evidence="2">Ig-like domain-containing protein</fullName>
    </recommendedName>
</protein>
<dbReference type="EMBL" id="JABFDY010000006">
    <property type="protein sequence ID" value="KAF7706764.1"/>
    <property type="molecule type" value="Genomic_DNA"/>
</dbReference>
<dbReference type="InterPro" id="IPR007110">
    <property type="entry name" value="Ig-like_dom"/>
</dbReference>
<feature type="chain" id="PRO_5035900768" description="Ig-like domain-containing protein" evidence="1">
    <location>
        <begin position="21"/>
        <end position="98"/>
    </location>
</feature>
<proteinExistence type="predicted"/>
<evidence type="ECO:0000313" key="3">
    <source>
        <dbReference type="EMBL" id="KAF7706764.1"/>
    </source>
</evidence>
<dbReference type="Gene3D" id="2.60.40.10">
    <property type="entry name" value="Immunoglobulins"/>
    <property type="match status" value="1"/>
</dbReference>
<reference evidence="3" key="1">
    <citation type="submission" date="2020-08" db="EMBL/GenBank/DDBJ databases">
        <title>Chromosome-level assembly of Southern catfish (Silurus meridionalis) provides insights into visual adaptation to the nocturnal and benthic lifestyles.</title>
        <authorList>
            <person name="Zhang Y."/>
            <person name="Wang D."/>
            <person name="Peng Z."/>
        </authorList>
    </citation>
    <scope>NUCLEOTIDE SEQUENCE</scope>
    <source>
        <strain evidence="3">SWU-2019-XX</strain>
        <tissue evidence="3">Muscle</tissue>
    </source>
</reference>
<evidence type="ECO:0000256" key="1">
    <source>
        <dbReference type="SAM" id="SignalP"/>
    </source>
</evidence>
<name>A0A8T0BIA7_SILME</name>
<evidence type="ECO:0000259" key="2">
    <source>
        <dbReference type="PROSITE" id="PS50835"/>
    </source>
</evidence>
<dbReference type="AlphaFoldDB" id="A0A8T0BIA7"/>
<comment type="caution">
    <text evidence="3">The sequence shown here is derived from an EMBL/GenBank/DDBJ whole genome shotgun (WGS) entry which is preliminary data.</text>
</comment>
<feature type="signal peptide" evidence="1">
    <location>
        <begin position="1"/>
        <end position="20"/>
    </location>
</feature>